<dbReference type="AlphaFoldDB" id="A0A562T230"/>
<comment type="subunit">
    <text evidence="5">Homodimer.</text>
</comment>
<proteinExistence type="inferred from homology"/>
<dbReference type="GO" id="GO:0005737">
    <property type="term" value="C:cytoplasm"/>
    <property type="evidence" value="ECO:0007669"/>
    <property type="project" value="UniProtKB-SubCell"/>
</dbReference>
<evidence type="ECO:0000313" key="7">
    <source>
        <dbReference type="Proteomes" id="UP000320593"/>
    </source>
</evidence>
<dbReference type="RefSeq" id="WP_145343472.1">
    <property type="nucleotide sequence ID" value="NZ_SMLY01000076.1"/>
</dbReference>
<sequence>MRFTIACIGRMKAGAEKQLCDRYIERAVKTGRSVGITAVTVSEHAESRQQRVPDRKSDEAQVMLSGLTPGAKLVVLDEAGRGMSSSEFCNMLARWRDDGIPEVVFAIGGADGHGEAVLTRANKRLALGPMTWPHQIARVLLAEQIYRATTILTGHPYHRE</sequence>
<dbReference type="InterPro" id="IPR029026">
    <property type="entry name" value="tRNA_m1G_MTases_N"/>
</dbReference>
<evidence type="ECO:0000256" key="1">
    <source>
        <dbReference type="ARBA" id="ARBA00022603"/>
    </source>
</evidence>
<keyword evidence="7" id="KW-1185">Reference proteome</keyword>
<dbReference type="PIRSF" id="PIRSF004505">
    <property type="entry name" value="MT_bac"/>
    <property type="match status" value="1"/>
</dbReference>
<dbReference type="Proteomes" id="UP000320593">
    <property type="component" value="Unassembled WGS sequence"/>
</dbReference>
<dbReference type="PANTHER" id="PTHR33603">
    <property type="entry name" value="METHYLTRANSFERASE"/>
    <property type="match status" value="1"/>
</dbReference>
<dbReference type="InterPro" id="IPR003742">
    <property type="entry name" value="RlmH-like"/>
</dbReference>
<gene>
    <name evidence="5" type="primary">rlmH</name>
    <name evidence="6" type="ORF">JM93_02372</name>
</gene>
<comment type="similarity">
    <text evidence="4 5">Belongs to the RNA methyltransferase RlmH family.</text>
</comment>
<keyword evidence="5" id="KW-0963">Cytoplasm</keyword>
<feature type="binding site" evidence="5">
    <location>
        <position position="108"/>
    </location>
    <ligand>
        <name>S-adenosyl-L-methionine</name>
        <dbReference type="ChEBI" id="CHEBI:59789"/>
    </ligand>
</feature>
<comment type="caution">
    <text evidence="6">The sequence shown here is derived from an EMBL/GenBank/DDBJ whole genome shotgun (WGS) entry which is preliminary data.</text>
</comment>
<dbReference type="Gene3D" id="3.40.1280.10">
    <property type="match status" value="1"/>
</dbReference>
<dbReference type="OrthoDB" id="9806643at2"/>
<dbReference type="CDD" id="cd18081">
    <property type="entry name" value="RlmH-like"/>
    <property type="match status" value="1"/>
</dbReference>
<dbReference type="Pfam" id="PF02590">
    <property type="entry name" value="SPOUT_MTase"/>
    <property type="match status" value="1"/>
</dbReference>
<evidence type="ECO:0000256" key="2">
    <source>
        <dbReference type="ARBA" id="ARBA00022679"/>
    </source>
</evidence>
<dbReference type="PANTHER" id="PTHR33603:SF1">
    <property type="entry name" value="RIBOSOMAL RNA LARGE SUBUNIT METHYLTRANSFERASE H"/>
    <property type="match status" value="1"/>
</dbReference>
<name>A0A562T230_9HYPH</name>
<evidence type="ECO:0000313" key="6">
    <source>
        <dbReference type="EMBL" id="TWI87134.1"/>
    </source>
</evidence>
<protein>
    <recommendedName>
        <fullName evidence="5">Ribosomal RNA large subunit methyltransferase H</fullName>
        <ecNumber evidence="5">2.1.1.177</ecNumber>
    </recommendedName>
    <alternativeName>
        <fullName evidence="5">23S rRNA (pseudouridine1915-N3)-methyltransferase</fullName>
    </alternativeName>
    <alternativeName>
        <fullName evidence="5">23S rRNA m3Psi1915 methyltransferase</fullName>
    </alternativeName>
    <alternativeName>
        <fullName evidence="5">rRNA (pseudouridine-N3-)-methyltransferase RlmH</fullName>
    </alternativeName>
</protein>
<evidence type="ECO:0000256" key="5">
    <source>
        <dbReference type="HAMAP-Rule" id="MF_00658"/>
    </source>
</evidence>
<accession>A0A562T230</accession>
<evidence type="ECO:0000256" key="4">
    <source>
        <dbReference type="ARBA" id="ARBA00038303"/>
    </source>
</evidence>
<organism evidence="6 7">
    <name type="scientific">Roseibium hamelinense</name>
    <dbReference type="NCBI Taxonomy" id="150831"/>
    <lineage>
        <taxon>Bacteria</taxon>
        <taxon>Pseudomonadati</taxon>
        <taxon>Pseudomonadota</taxon>
        <taxon>Alphaproteobacteria</taxon>
        <taxon>Hyphomicrobiales</taxon>
        <taxon>Stappiaceae</taxon>
        <taxon>Roseibium</taxon>
    </lineage>
</organism>
<comment type="catalytic activity">
    <reaction evidence="5">
        <text>pseudouridine(1915) in 23S rRNA + S-adenosyl-L-methionine = N(3)-methylpseudouridine(1915) in 23S rRNA + S-adenosyl-L-homocysteine + H(+)</text>
        <dbReference type="Rhea" id="RHEA:42752"/>
        <dbReference type="Rhea" id="RHEA-COMP:10221"/>
        <dbReference type="Rhea" id="RHEA-COMP:10222"/>
        <dbReference type="ChEBI" id="CHEBI:15378"/>
        <dbReference type="ChEBI" id="CHEBI:57856"/>
        <dbReference type="ChEBI" id="CHEBI:59789"/>
        <dbReference type="ChEBI" id="CHEBI:65314"/>
        <dbReference type="ChEBI" id="CHEBI:74486"/>
        <dbReference type="EC" id="2.1.1.177"/>
    </reaction>
</comment>
<dbReference type="GO" id="GO:0070038">
    <property type="term" value="F:rRNA (pseudouridine-N3-)-methyltransferase activity"/>
    <property type="evidence" value="ECO:0007669"/>
    <property type="project" value="UniProtKB-UniRule"/>
</dbReference>
<dbReference type="SUPFAM" id="SSF75217">
    <property type="entry name" value="alpha/beta knot"/>
    <property type="match status" value="1"/>
</dbReference>
<feature type="binding site" evidence="5">
    <location>
        <begin position="127"/>
        <end position="132"/>
    </location>
    <ligand>
        <name>S-adenosyl-L-methionine</name>
        <dbReference type="ChEBI" id="CHEBI:59789"/>
    </ligand>
</feature>
<feature type="binding site" evidence="5">
    <location>
        <position position="76"/>
    </location>
    <ligand>
        <name>S-adenosyl-L-methionine</name>
        <dbReference type="ChEBI" id="CHEBI:59789"/>
    </ligand>
</feature>
<keyword evidence="5" id="KW-0698">rRNA processing</keyword>
<dbReference type="EC" id="2.1.1.177" evidence="5"/>
<dbReference type="EMBL" id="VLLF01000005">
    <property type="protein sequence ID" value="TWI87134.1"/>
    <property type="molecule type" value="Genomic_DNA"/>
</dbReference>
<keyword evidence="2 5" id="KW-0808">Transferase</keyword>
<reference evidence="6 7" key="1">
    <citation type="submission" date="2019-07" db="EMBL/GenBank/DDBJ databases">
        <title>Genomic Encyclopedia of Archaeal and Bacterial Type Strains, Phase II (KMG-II): from individual species to whole genera.</title>
        <authorList>
            <person name="Goeker M."/>
        </authorList>
    </citation>
    <scope>NUCLEOTIDE SEQUENCE [LARGE SCALE GENOMIC DNA]</scope>
    <source>
        <strain evidence="6 7">ATCC BAA-252</strain>
    </source>
</reference>
<dbReference type="HAMAP" id="MF_00658">
    <property type="entry name" value="23SrRNA_methyltr_H"/>
    <property type="match status" value="1"/>
</dbReference>
<comment type="subcellular location">
    <subcellularLocation>
        <location evidence="5">Cytoplasm</location>
    </subcellularLocation>
</comment>
<keyword evidence="1 5" id="KW-0489">Methyltransferase</keyword>
<comment type="function">
    <text evidence="5">Specifically methylates the pseudouridine at position 1915 (m3Psi1915) in 23S rRNA.</text>
</comment>
<dbReference type="InterPro" id="IPR029028">
    <property type="entry name" value="Alpha/beta_knot_MTases"/>
</dbReference>
<evidence type="ECO:0000256" key="3">
    <source>
        <dbReference type="ARBA" id="ARBA00022691"/>
    </source>
</evidence>
<dbReference type="NCBIfam" id="NF000989">
    <property type="entry name" value="PRK00103.2-3"/>
    <property type="match status" value="1"/>
</dbReference>
<keyword evidence="3 5" id="KW-0949">S-adenosyl-L-methionine</keyword>